<proteinExistence type="predicted"/>
<comment type="caution">
    <text evidence="1">The sequence shown here is derived from an EMBL/GenBank/DDBJ whole genome shotgun (WGS) entry which is preliminary data.</text>
</comment>
<reference evidence="1" key="1">
    <citation type="journal article" date="2021" name="bioRxiv">
        <title>Unraveling nitrogen, sulfur and carbon metabolic pathways and microbial community transcriptional responses to substrate deprivation and toxicity stresses in a bioreactor mimicking anoxic brackish coastal sediment conditions.</title>
        <authorList>
            <person name="Martins P.D."/>
            <person name="Echeveste M.J."/>
            <person name="Arshad A."/>
            <person name="Kurth J."/>
            <person name="Ouboter H."/>
            <person name="Jetten M.S.M."/>
            <person name="Welte C.U."/>
        </authorList>
    </citation>
    <scope>NUCLEOTIDE SEQUENCE</scope>
    <source>
        <strain evidence="1">MAG_39</strain>
    </source>
</reference>
<protein>
    <submittedName>
        <fullName evidence="1">FixH family protein</fullName>
    </submittedName>
</protein>
<accession>A0A953J5I8</accession>
<evidence type="ECO:0000313" key="1">
    <source>
        <dbReference type="EMBL" id="MBZ0156718.1"/>
    </source>
</evidence>
<evidence type="ECO:0000313" key="2">
    <source>
        <dbReference type="Proteomes" id="UP000705867"/>
    </source>
</evidence>
<reference evidence="1" key="2">
    <citation type="submission" date="2021-08" db="EMBL/GenBank/DDBJ databases">
        <authorList>
            <person name="Dalcin Martins P."/>
        </authorList>
    </citation>
    <scope>NUCLEOTIDE SEQUENCE</scope>
    <source>
        <strain evidence="1">MAG_39</strain>
    </source>
</reference>
<gene>
    <name evidence="1" type="ORF">K8I29_10990</name>
</gene>
<organism evidence="1 2">
    <name type="scientific">Candidatus Nitrobium versatile</name>
    <dbReference type="NCBI Taxonomy" id="2884831"/>
    <lineage>
        <taxon>Bacteria</taxon>
        <taxon>Pseudomonadati</taxon>
        <taxon>Nitrospirota</taxon>
        <taxon>Nitrospiria</taxon>
        <taxon>Nitrospirales</taxon>
        <taxon>Nitrospiraceae</taxon>
        <taxon>Candidatus Nitrobium</taxon>
    </lineage>
</organism>
<name>A0A953J5I8_9BACT</name>
<dbReference type="Proteomes" id="UP000705867">
    <property type="component" value="Unassembled WGS sequence"/>
</dbReference>
<dbReference type="EMBL" id="JAIOIV010000086">
    <property type="protein sequence ID" value="MBZ0156718.1"/>
    <property type="molecule type" value="Genomic_DNA"/>
</dbReference>
<sequence length="148" mass="15997">MSHYFVPILLVIMLLFGCGKGSDAPKADCAINAGPCVRETVPDGLSVSFDIGPKPVSSMAVLTLSTFLQKKGRTVTDAKVTVDLSMPGMYMGENRVALALTESGRYEGRGILPRCPSGKRLWKAEVMVERPSRPGRTTTASFIFEVKN</sequence>
<dbReference type="AlphaFoldDB" id="A0A953J5I8"/>